<protein>
    <submittedName>
        <fullName evidence="4">Glycosyl transferases group 1</fullName>
    </submittedName>
</protein>
<name>A0A1G7MAF1_9BRAD</name>
<dbReference type="InterPro" id="IPR055259">
    <property type="entry name" value="YkvP/CgeB_Glyco_trans-like"/>
</dbReference>
<evidence type="ECO:0000313" key="5">
    <source>
        <dbReference type="Proteomes" id="UP000199245"/>
    </source>
</evidence>
<evidence type="ECO:0000256" key="1">
    <source>
        <dbReference type="ARBA" id="ARBA00022676"/>
    </source>
</evidence>
<evidence type="ECO:0000313" key="4">
    <source>
        <dbReference type="EMBL" id="SDF58727.1"/>
    </source>
</evidence>
<dbReference type="EMBL" id="FMZW01000062">
    <property type="protein sequence ID" value="SDF58727.1"/>
    <property type="molecule type" value="Genomic_DNA"/>
</dbReference>
<dbReference type="Proteomes" id="UP000199245">
    <property type="component" value="Unassembled WGS sequence"/>
</dbReference>
<reference evidence="4 5" key="1">
    <citation type="submission" date="2016-10" db="EMBL/GenBank/DDBJ databases">
        <authorList>
            <person name="de Groot N.N."/>
        </authorList>
    </citation>
    <scope>NUCLEOTIDE SEQUENCE [LARGE SCALE GENOMIC DNA]</scope>
    <source>
        <strain evidence="4 5">R5</strain>
    </source>
</reference>
<keyword evidence="1" id="KW-0328">Glycosyltransferase</keyword>
<dbReference type="Pfam" id="PF13524">
    <property type="entry name" value="Glyco_trans_1_2"/>
    <property type="match status" value="1"/>
</dbReference>
<evidence type="ECO:0000259" key="3">
    <source>
        <dbReference type="Pfam" id="PF13524"/>
    </source>
</evidence>
<proteinExistence type="predicted"/>
<gene>
    <name evidence="4" type="ORF">SAMN05216337_106218</name>
</gene>
<feature type="domain" description="Spore protein YkvP/CgeB glycosyl transferase-like" evidence="3">
    <location>
        <begin position="205"/>
        <end position="343"/>
    </location>
</feature>
<evidence type="ECO:0000256" key="2">
    <source>
        <dbReference type="ARBA" id="ARBA00022679"/>
    </source>
</evidence>
<dbReference type="GO" id="GO:0016757">
    <property type="term" value="F:glycosyltransferase activity"/>
    <property type="evidence" value="ECO:0007669"/>
    <property type="project" value="UniProtKB-KW"/>
</dbReference>
<dbReference type="SUPFAM" id="SSF53756">
    <property type="entry name" value="UDP-Glycosyltransferase/glycogen phosphorylase"/>
    <property type="match status" value="1"/>
</dbReference>
<sequence>MPLNVTPAVERYVKFLRENGFSGTIVGAELDTGSSRTPADFVDELYTSRGSFEGLRRRAQALAAYQAFLVRTVARVRPDIVQFCDVFSAVAGITSKLFGSPHLIFDIRDPVKLSTSHYGPLVPRALHFLESLAARVSDGIIVVSPELMDFVPQAARKRAVVMTNSPEEDQFTGYQFSGGDNITISLSGFVSYRRNLDAWCRLVGDDPKLKLDLYGTIADERSRQILDQYGFEQVNRVSHEEALSRSRAADIMALTYDPSIVVNQFAAPNKFFEGLMLGKPSICSTGMRLGERLTREHCGIVVRYGDVAELATAVETLREPAERRRMGENARRLFEREYLGQARNAMRTLYGRLGLIPM</sequence>
<dbReference type="PANTHER" id="PTHR12526">
    <property type="entry name" value="GLYCOSYLTRANSFERASE"/>
    <property type="match status" value="1"/>
</dbReference>
<accession>A0A1G7MAF1</accession>
<dbReference type="Gene3D" id="3.40.50.2000">
    <property type="entry name" value="Glycogen Phosphorylase B"/>
    <property type="match status" value="2"/>
</dbReference>
<keyword evidence="2 4" id="KW-0808">Transferase</keyword>
<dbReference type="AlphaFoldDB" id="A0A1G7MAF1"/>
<dbReference type="PANTHER" id="PTHR12526:SF510">
    <property type="entry name" value="D-INOSITOL 3-PHOSPHATE GLYCOSYLTRANSFERASE"/>
    <property type="match status" value="1"/>
</dbReference>
<organism evidence="4 5">
    <name type="scientific">Bradyrhizobium brasilense</name>
    <dbReference type="NCBI Taxonomy" id="1419277"/>
    <lineage>
        <taxon>Bacteria</taxon>
        <taxon>Pseudomonadati</taxon>
        <taxon>Pseudomonadota</taxon>
        <taxon>Alphaproteobacteria</taxon>
        <taxon>Hyphomicrobiales</taxon>
        <taxon>Nitrobacteraceae</taxon>
        <taxon>Bradyrhizobium</taxon>
    </lineage>
</organism>